<organism evidence="1 2">
    <name type="scientific">Actinoallomurus bryophytorum</name>
    <dbReference type="NCBI Taxonomy" id="1490222"/>
    <lineage>
        <taxon>Bacteria</taxon>
        <taxon>Bacillati</taxon>
        <taxon>Actinomycetota</taxon>
        <taxon>Actinomycetes</taxon>
        <taxon>Streptosporangiales</taxon>
        <taxon>Thermomonosporaceae</taxon>
        <taxon>Actinoallomurus</taxon>
    </lineage>
</organism>
<comment type="caution">
    <text evidence="1">The sequence shown here is derived from an EMBL/GenBank/DDBJ whole genome shotgun (WGS) entry which is preliminary data.</text>
</comment>
<reference evidence="1 2" key="1">
    <citation type="submission" date="2019-06" db="EMBL/GenBank/DDBJ databases">
        <title>Sequencing the genomes of 1000 actinobacteria strains.</title>
        <authorList>
            <person name="Klenk H.-P."/>
        </authorList>
    </citation>
    <scope>NUCLEOTIDE SEQUENCE [LARGE SCALE GENOMIC DNA]</scope>
    <source>
        <strain evidence="1 2">DSM 102200</strain>
    </source>
</reference>
<proteinExistence type="predicted"/>
<protein>
    <submittedName>
        <fullName evidence="1">Uncharacterized protein</fullName>
    </submittedName>
</protein>
<sequence length="124" mass="14039">MRLPVHALMHGRSQRYGLPVDQDQPLVRELFPELVAELIACLREADEVDLAICAWDIRLHSWCTCTGHFCQSFYTAEPPDGAYGPGHRCVPLIPGKGDLILDVVHNRIMFVEVLNYPRLRESAT</sequence>
<name>A0A543CL85_9ACTN</name>
<dbReference type="AlphaFoldDB" id="A0A543CL85"/>
<evidence type="ECO:0000313" key="1">
    <source>
        <dbReference type="EMBL" id="TQL97868.1"/>
    </source>
</evidence>
<accession>A0A543CL85</accession>
<dbReference type="EMBL" id="VFOZ01000001">
    <property type="protein sequence ID" value="TQL97868.1"/>
    <property type="molecule type" value="Genomic_DNA"/>
</dbReference>
<evidence type="ECO:0000313" key="2">
    <source>
        <dbReference type="Proteomes" id="UP000316096"/>
    </source>
</evidence>
<gene>
    <name evidence="1" type="ORF">FB559_3478</name>
</gene>
<keyword evidence="2" id="KW-1185">Reference proteome</keyword>
<dbReference type="Proteomes" id="UP000316096">
    <property type="component" value="Unassembled WGS sequence"/>
</dbReference>